<proteinExistence type="inferred from homology"/>
<evidence type="ECO:0000256" key="5">
    <source>
        <dbReference type="ARBA" id="ARBA00023001"/>
    </source>
</evidence>
<dbReference type="GO" id="GO:0030245">
    <property type="term" value="P:cellulose catabolic process"/>
    <property type="evidence" value="ECO:0007669"/>
    <property type="project" value="UniProtKB-KW"/>
</dbReference>
<dbReference type="PANTHER" id="PTHR22298">
    <property type="entry name" value="ENDO-1,4-BETA-GLUCANASE"/>
    <property type="match status" value="1"/>
</dbReference>
<gene>
    <name evidence="10" type="primary">egl19-L</name>
    <name evidence="10" type="ORF">Hamer_G024417</name>
</gene>
<dbReference type="Gene3D" id="1.50.10.10">
    <property type="match status" value="1"/>
</dbReference>
<keyword evidence="7" id="KW-0326">Glycosidase</keyword>
<evidence type="ECO:0000313" key="11">
    <source>
        <dbReference type="Proteomes" id="UP000747542"/>
    </source>
</evidence>
<dbReference type="InterPro" id="IPR008928">
    <property type="entry name" value="6-hairpin_glycosidase_sf"/>
</dbReference>
<comment type="similarity">
    <text evidence="2">Belongs to the glycosyl hydrolase 9 (cellulase E) family.</text>
</comment>
<evidence type="ECO:0000256" key="2">
    <source>
        <dbReference type="ARBA" id="ARBA00007072"/>
    </source>
</evidence>
<dbReference type="SUPFAM" id="SSF48208">
    <property type="entry name" value="Six-hairpin glycosidases"/>
    <property type="match status" value="1"/>
</dbReference>
<dbReference type="InterPro" id="IPR012341">
    <property type="entry name" value="6hp_glycosidase-like_sf"/>
</dbReference>
<comment type="catalytic activity">
    <reaction evidence="1">
        <text>Endohydrolysis of (1-&gt;4)-beta-D-glucosidic linkages in cellulose, lichenin and cereal beta-D-glucans.</text>
        <dbReference type="EC" id="3.2.1.4"/>
    </reaction>
</comment>
<evidence type="ECO:0000256" key="4">
    <source>
        <dbReference type="ARBA" id="ARBA00022801"/>
    </source>
</evidence>
<dbReference type="Pfam" id="PF00759">
    <property type="entry name" value="Glyco_hydro_9"/>
    <property type="match status" value="1"/>
</dbReference>
<evidence type="ECO:0000256" key="1">
    <source>
        <dbReference type="ARBA" id="ARBA00000966"/>
    </source>
</evidence>
<feature type="domain" description="Glycoside hydrolase family 9" evidence="9">
    <location>
        <begin position="101"/>
        <end position="301"/>
    </location>
</feature>
<evidence type="ECO:0000256" key="7">
    <source>
        <dbReference type="ARBA" id="ARBA00023295"/>
    </source>
</evidence>
<evidence type="ECO:0000259" key="9">
    <source>
        <dbReference type="Pfam" id="PF00759"/>
    </source>
</evidence>
<keyword evidence="8" id="KW-0624">Polysaccharide degradation</keyword>
<comment type="caution">
    <text evidence="10">The sequence shown here is derived from an EMBL/GenBank/DDBJ whole genome shotgun (WGS) entry which is preliminary data.</text>
</comment>
<keyword evidence="11" id="KW-1185">Reference proteome</keyword>
<keyword evidence="6" id="KW-0119">Carbohydrate metabolism</keyword>
<dbReference type="InterPro" id="IPR001701">
    <property type="entry name" value="Glyco_hydro_9"/>
</dbReference>
<dbReference type="Proteomes" id="UP000747542">
    <property type="component" value="Unassembled WGS sequence"/>
</dbReference>
<keyword evidence="4" id="KW-0378">Hydrolase</keyword>
<keyword evidence="5" id="KW-0136">Cellulose degradation</keyword>
<dbReference type="EMBL" id="JAHLQT010023223">
    <property type="protein sequence ID" value="KAG7165867.1"/>
    <property type="molecule type" value="Genomic_DNA"/>
</dbReference>
<evidence type="ECO:0000256" key="6">
    <source>
        <dbReference type="ARBA" id="ARBA00023277"/>
    </source>
</evidence>
<feature type="non-terminal residue" evidence="10">
    <location>
        <position position="301"/>
    </location>
</feature>
<dbReference type="GO" id="GO:0008810">
    <property type="term" value="F:cellulase activity"/>
    <property type="evidence" value="ECO:0007669"/>
    <property type="project" value="UniProtKB-EC"/>
</dbReference>
<sequence length="301" mass="33626">MEDWEHNYNADFSSATTIPFKGLDLTLTFDAPVDSMSFWDGSCEKIDDTHFHISNSKFYETGMYVDFNIQVTYSGATRPDIVAVEMNGQDACALCSYGDGEALCMSFLFYEAQRSGHLPEDQRVEPWRWDSAMDDGADVGHNLTGGYYDAGDHVKFGFPMAFTTTVLAWGLIDFAEGYEAAGQTDYGRAAVKWATDYFLKAHTADYELYGQVGKGTDDHNFWGRPEDMMMARPSMKINKDAPGTELACETAAALAAASIVFKKADPDYSAEMLEVAKELYAFGDEYRLEYHKSITDAADYY</sequence>
<evidence type="ECO:0000256" key="8">
    <source>
        <dbReference type="ARBA" id="ARBA00023326"/>
    </source>
</evidence>
<evidence type="ECO:0000256" key="3">
    <source>
        <dbReference type="ARBA" id="ARBA00012601"/>
    </source>
</evidence>
<protein>
    <recommendedName>
        <fullName evidence="3">cellulase</fullName>
        <ecNumber evidence="3">3.2.1.4</ecNumber>
    </recommendedName>
</protein>
<reference evidence="10" key="1">
    <citation type="journal article" date="2021" name="Sci. Adv.">
        <title>The American lobster genome reveals insights on longevity, neural, and immune adaptations.</title>
        <authorList>
            <person name="Polinski J.M."/>
            <person name="Zimin A.V."/>
            <person name="Clark K.F."/>
            <person name="Kohn A.B."/>
            <person name="Sadowski N."/>
            <person name="Timp W."/>
            <person name="Ptitsyn A."/>
            <person name="Khanna P."/>
            <person name="Romanova D.Y."/>
            <person name="Williams P."/>
            <person name="Greenwood S.J."/>
            <person name="Moroz L.L."/>
            <person name="Walt D.R."/>
            <person name="Bodnar A.G."/>
        </authorList>
    </citation>
    <scope>NUCLEOTIDE SEQUENCE</scope>
    <source>
        <strain evidence="10">GMGI-L3</strain>
    </source>
</reference>
<accession>A0A8J5JXV2</accession>
<dbReference type="EC" id="3.2.1.4" evidence="3"/>
<name>A0A8J5JXV2_HOMAM</name>
<organism evidence="10 11">
    <name type="scientific">Homarus americanus</name>
    <name type="common">American lobster</name>
    <dbReference type="NCBI Taxonomy" id="6706"/>
    <lineage>
        <taxon>Eukaryota</taxon>
        <taxon>Metazoa</taxon>
        <taxon>Ecdysozoa</taxon>
        <taxon>Arthropoda</taxon>
        <taxon>Crustacea</taxon>
        <taxon>Multicrustacea</taxon>
        <taxon>Malacostraca</taxon>
        <taxon>Eumalacostraca</taxon>
        <taxon>Eucarida</taxon>
        <taxon>Decapoda</taxon>
        <taxon>Pleocyemata</taxon>
        <taxon>Astacidea</taxon>
        <taxon>Nephropoidea</taxon>
        <taxon>Nephropidae</taxon>
        <taxon>Homarus</taxon>
    </lineage>
</organism>
<dbReference type="AlphaFoldDB" id="A0A8J5JXV2"/>
<evidence type="ECO:0000313" key="10">
    <source>
        <dbReference type="EMBL" id="KAG7165867.1"/>
    </source>
</evidence>